<protein>
    <submittedName>
        <fullName evidence="2">Uncharacterized protein</fullName>
    </submittedName>
</protein>
<organism evidence="2 3">
    <name type="scientific">Aspergillus sclerotiicarbonarius (strain CBS 121057 / IBT 28362)</name>
    <dbReference type="NCBI Taxonomy" id="1448318"/>
    <lineage>
        <taxon>Eukaryota</taxon>
        <taxon>Fungi</taxon>
        <taxon>Dikarya</taxon>
        <taxon>Ascomycota</taxon>
        <taxon>Pezizomycotina</taxon>
        <taxon>Eurotiomycetes</taxon>
        <taxon>Eurotiomycetidae</taxon>
        <taxon>Eurotiales</taxon>
        <taxon>Aspergillaceae</taxon>
        <taxon>Aspergillus</taxon>
        <taxon>Aspergillus subgen. Circumdati</taxon>
    </lineage>
</organism>
<sequence length="137" mass="14621">NKSKEKRSLAKDVGIGTARLFGHIALLPFTTTALVVNSVTYGVKAAAGDSSPKLGPSNTHGNGPSAGQLTPLDQSARNGAPSSSRASNASQIQARDDEHVQAICRRHLERGYKSPKLKHPEFRKMVLDRFQALSGDC</sequence>
<evidence type="ECO:0000313" key="2">
    <source>
        <dbReference type="EMBL" id="PYI00854.1"/>
    </source>
</evidence>
<dbReference type="EMBL" id="KZ826433">
    <property type="protein sequence ID" value="PYI00854.1"/>
    <property type="molecule type" value="Genomic_DNA"/>
</dbReference>
<keyword evidence="3" id="KW-1185">Reference proteome</keyword>
<gene>
    <name evidence="2" type="ORF">BO78DRAFT_329077</name>
</gene>
<dbReference type="Proteomes" id="UP000248423">
    <property type="component" value="Unassembled WGS sequence"/>
</dbReference>
<dbReference type="OrthoDB" id="5835829at2759"/>
<evidence type="ECO:0000256" key="1">
    <source>
        <dbReference type="SAM" id="MobiDB-lite"/>
    </source>
</evidence>
<accession>A0A319EAY7</accession>
<feature type="region of interest" description="Disordered" evidence="1">
    <location>
        <begin position="46"/>
        <end position="100"/>
    </location>
</feature>
<proteinExistence type="predicted"/>
<evidence type="ECO:0000313" key="3">
    <source>
        <dbReference type="Proteomes" id="UP000248423"/>
    </source>
</evidence>
<dbReference type="AlphaFoldDB" id="A0A319EAY7"/>
<reference evidence="2 3" key="1">
    <citation type="submission" date="2018-02" db="EMBL/GenBank/DDBJ databases">
        <title>The genomes of Aspergillus section Nigri reveals drivers in fungal speciation.</title>
        <authorList>
            <consortium name="DOE Joint Genome Institute"/>
            <person name="Vesth T.C."/>
            <person name="Nybo J."/>
            <person name="Theobald S."/>
            <person name="Brandl J."/>
            <person name="Frisvad J.C."/>
            <person name="Nielsen K.F."/>
            <person name="Lyhne E.K."/>
            <person name="Kogle M.E."/>
            <person name="Kuo A."/>
            <person name="Riley R."/>
            <person name="Clum A."/>
            <person name="Nolan M."/>
            <person name="Lipzen A."/>
            <person name="Salamov A."/>
            <person name="Henrissat B."/>
            <person name="Wiebenga A."/>
            <person name="De vries R.P."/>
            <person name="Grigoriev I.V."/>
            <person name="Mortensen U.H."/>
            <person name="Andersen M.R."/>
            <person name="Baker S.E."/>
        </authorList>
    </citation>
    <scope>NUCLEOTIDE SEQUENCE [LARGE SCALE GENOMIC DNA]</scope>
    <source>
        <strain evidence="2 3">CBS 121057</strain>
    </source>
</reference>
<dbReference type="VEuPathDB" id="FungiDB:BO78DRAFT_329077"/>
<feature type="compositionally biased region" description="Polar residues" evidence="1">
    <location>
        <begin position="56"/>
        <end position="93"/>
    </location>
</feature>
<feature type="non-terminal residue" evidence="2">
    <location>
        <position position="1"/>
    </location>
</feature>
<dbReference type="STRING" id="1448318.A0A319EAY7"/>
<name>A0A319EAY7_ASPSB</name>